<comment type="caution">
    <text evidence="3">The sequence shown here is derived from an EMBL/GenBank/DDBJ whole genome shotgun (WGS) entry which is preliminary data.</text>
</comment>
<dbReference type="InterPro" id="IPR054189">
    <property type="entry name" value="DUF6894"/>
</dbReference>
<dbReference type="EMBL" id="JAAXQQ010000014">
    <property type="protein sequence ID" value="MBY3068211.1"/>
    <property type="molecule type" value="Genomic_DNA"/>
</dbReference>
<protein>
    <recommendedName>
        <fullName evidence="2">DUF6894 domain-containing protein</fullName>
    </recommendedName>
</protein>
<feature type="region of interest" description="Disordered" evidence="1">
    <location>
        <begin position="96"/>
        <end position="131"/>
    </location>
</feature>
<gene>
    <name evidence="3" type="ORF">HFO74_33145</name>
</gene>
<sequence>MLRFYFHVTHMDCSVLDTDGREFPDLYVATEEARENLQELVATALFSSRQRIPLGIAICSKEGTLLRDVAVDAAITEIAKSHLASASTLLDMSAASGTNAGGVGEGPGRAEVSLTSRPFGASVRPTPSVAN</sequence>
<dbReference type="AlphaFoldDB" id="A0AB35FR36"/>
<dbReference type="Proteomes" id="UP000758022">
    <property type="component" value="Unassembled WGS sequence"/>
</dbReference>
<dbReference type="Pfam" id="PF21834">
    <property type="entry name" value="DUF6894"/>
    <property type="match status" value="1"/>
</dbReference>
<dbReference type="RefSeq" id="WP_221980145.1">
    <property type="nucleotide sequence ID" value="NZ_JAAXQQ010000014.1"/>
</dbReference>
<evidence type="ECO:0000313" key="3">
    <source>
        <dbReference type="EMBL" id="MBY3068211.1"/>
    </source>
</evidence>
<feature type="domain" description="DUF6894" evidence="2">
    <location>
        <begin position="3"/>
        <end position="69"/>
    </location>
</feature>
<evidence type="ECO:0000313" key="4">
    <source>
        <dbReference type="Proteomes" id="UP000758022"/>
    </source>
</evidence>
<reference evidence="3" key="1">
    <citation type="submission" date="2020-04" db="EMBL/GenBank/DDBJ databases">
        <title>Global-level population genomics supports evidence of horizontal gene transfer on evolution of Rhizobia in Lentils.</title>
        <authorList>
            <person name="Gai Y."/>
            <person name="Cook D."/>
            <person name="Riely B."/>
        </authorList>
    </citation>
    <scope>NUCLEOTIDE SEQUENCE</scope>
    <source>
        <strain evidence="3">TLR9</strain>
    </source>
</reference>
<proteinExistence type="predicted"/>
<evidence type="ECO:0000259" key="2">
    <source>
        <dbReference type="Pfam" id="PF21834"/>
    </source>
</evidence>
<organism evidence="3 4">
    <name type="scientific">Rhizobium laguerreae</name>
    <dbReference type="NCBI Taxonomy" id="1076926"/>
    <lineage>
        <taxon>Bacteria</taxon>
        <taxon>Pseudomonadati</taxon>
        <taxon>Pseudomonadota</taxon>
        <taxon>Alphaproteobacteria</taxon>
        <taxon>Hyphomicrobiales</taxon>
        <taxon>Rhizobiaceae</taxon>
        <taxon>Rhizobium/Agrobacterium group</taxon>
        <taxon>Rhizobium</taxon>
    </lineage>
</organism>
<name>A0AB35FR36_9HYPH</name>
<evidence type="ECO:0000256" key="1">
    <source>
        <dbReference type="SAM" id="MobiDB-lite"/>
    </source>
</evidence>
<accession>A0AB35FR36</accession>